<reference evidence="2 3" key="1">
    <citation type="journal article" date="2013" name="PLoS Genet.">
        <title>The genome and development-dependent transcriptomes of Pyronema confluens: a window into fungal evolution.</title>
        <authorList>
            <person name="Traeger S."/>
            <person name="Altegoer F."/>
            <person name="Freitag M."/>
            <person name="Gabaldon T."/>
            <person name="Kempken F."/>
            <person name="Kumar A."/>
            <person name="Marcet-Houben M."/>
            <person name="Poggeler S."/>
            <person name="Stajich J.E."/>
            <person name="Nowrousian M."/>
        </authorList>
    </citation>
    <scope>NUCLEOTIDE SEQUENCE [LARGE SCALE GENOMIC DNA]</scope>
    <source>
        <strain evidence="3">CBS 100304</strain>
        <tissue evidence="2">Vegetative mycelium</tissue>
    </source>
</reference>
<organism evidence="2 3">
    <name type="scientific">Pyronema omphalodes (strain CBS 100304)</name>
    <name type="common">Pyronema confluens</name>
    <dbReference type="NCBI Taxonomy" id="1076935"/>
    <lineage>
        <taxon>Eukaryota</taxon>
        <taxon>Fungi</taxon>
        <taxon>Dikarya</taxon>
        <taxon>Ascomycota</taxon>
        <taxon>Pezizomycotina</taxon>
        <taxon>Pezizomycetes</taxon>
        <taxon>Pezizales</taxon>
        <taxon>Pyronemataceae</taxon>
        <taxon>Pyronema</taxon>
    </lineage>
</organism>
<evidence type="ECO:0000313" key="2">
    <source>
        <dbReference type="EMBL" id="CCX04882.1"/>
    </source>
</evidence>
<sequence>MNKKEVKPEKGEPSASEELAKFLKASIKKYLEEFGGSNQAIPIVVIPMKHSLRLYRNFLHLTIVSSSCRQTWKQSHSGLRNNTQKLWIPQGSNATLFRLSGKKASVTTPLYTLAISRLLIPKLLPRTSCLDQHLRIETQARPENPNPPTQKNHSKTSSSISKEQVLLRDPRALSAFDPTCLYVVNRYALGPGSY</sequence>
<gene>
    <name evidence="2" type="ORF">PCON_03864</name>
</gene>
<evidence type="ECO:0000313" key="3">
    <source>
        <dbReference type="Proteomes" id="UP000018144"/>
    </source>
</evidence>
<name>U4KUU6_PYROM</name>
<protein>
    <submittedName>
        <fullName evidence="2">Uncharacterized protein</fullName>
    </submittedName>
</protein>
<keyword evidence="3" id="KW-1185">Reference proteome</keyword>
<dbReference type="AlphaFoldDB" id="U4KUU6"/>
<evidence type="ECO:0000256" key="1">
    <source>
        <dbReference type="SAM" id="MobiDB-lite"/>
    </source>
</evidence>
<feature type="region of interest" description="Disordered" evidence="1">
    <location>
        <begin position="137"/>
        <end position="163"/>
    </location>
</feature>
<dbReference type="EMBL" id="HF935218">
    <property type="protein sequence ID" value="CCX04882.1"/>
    <property type="molecule type" value="Genomic_DNA"/>
</dbReference>
<dbReference type="Proteomes" id="UP000018144">
    <property type="component" value="Unassembled WGS sequence"/>
</dbReference>
<proteinExistence type="predicted"/>
<feature type="compositionally biased region" description="Polar residues" evidence="1">
    <location>
        <begin position="149"/>
        <end position="162"/>
    </location>
</feature>
<accession>U4KUU6</accession>